<name>A0A941FCP1_9ACTN</name>
<dbReference type="PANTHER" id="PTHR30353">
    <property type="entry name" value="INNER MEMBRANE PROTEIN DEDA-RELATED"/>
    <property type="match status" value="1"/>
</dbReference>
<evidence type="ECO:0000259" key="8">
    <source>
        <dbReference type="Pfam" id="PF09335"/>
    </source>
</evidence>
<keyword evidence="10" id="KW-1185">Reference proteome</keyword>
<dbReference type="InterPro" id="IPR032816">
    <property type="entry name" value="VTT_dom"/>
</dbReference>
<protein>
    <submittedName>
        <fullName evidence="9">DedA family protein</fullName>
    </submittedName>
</protein>
<dbReference type="InterPro" id="IPR032818">
    <property type="entry name" value="DedA-like"/>
</dbReference>
<keyword evidence="5 7" id="KW-1133">Transmembrane helix</keyword>
<feature type="transmembrane region" description="Helical" evidence="7">
    <location>
        <begin position="171"/>
        <end position="191"/>
    </location>
</feature>
<evidence type="ECO:0000313" key="10">
    <source>
        <dbReference type="Proteomes" id="UP000682308"/>
    </source>
</evidence>
<gene>
    <name evidence="9" type="ORF">KEF29_23610</name>
</gene>
<dbReference type="GO" id="GO:0005886">
    <property type="term" value="C:plasma membrane"/>
    <property type="evidence" value="ECO:0007669"/>
    <property type="project" value="UniProtKB-SubCell"/>
</dbReference>
<dbReference type="Pfam" id="PF09335">
    <property type="entry name" value="VTT_dom"/>
    <property type="match status" value="1"/>
</dbReference>
<proteinExistence type="inferred from homology"/>
<accession>A0A941FCP1</accession>
<dbReference type="PANTHER" id="PTHR30353:SF0">
    <property type="entry name" value="TRANSMEMBRANE PROTEIN"/>
    <property type="match status" value="1"/>
</dbReference>
<evidence type="ECO:0000256" key="6">
    <source>
        <dbReference type="ARBA" id="ARBA00023136"/>
    </source>
</evidence>
<comment type="subcellular location">
    <subcellularLocation>
        <location evidence="1 7">Cell membrane</location>
        <topology evidence="1 7">Multi-pass membrane protein</topology>
    </subcellularLocation>
</comment>
<evidence type="ECO:0000313" key="9">
    <source>
        <dbReference type="EMBL" id="MBR8641349.1"/>
    </source>
</evidence>
<evidence type="ECO:0000256" key="2">
    <source>
        <dbReference type="ARBA" id="ARBA00010792"/>
    </source>
</evidence>
<keyword evidence="6 7" id="KW-0472">Membrane</keyword>
<comment type="similarity">
    <text evidence="2 7">Belongs to the DedA family.</text>
</comment>
<feature type="transmembrane region" description="Helical" evidence="7">
    <location>
        <begin position="50"/>
        <end position="72"/>
    </location>
</feature>
<keyword evidence="3 7" id="KW-1003">Cell membrane</keyword>
<dbReference type="Proteomes" id="UP000682308">
    <property type="component" value="Unassembled WGS sequence"/>
</dbReference>
<evidence type="ECO:0000256" key="7">
    <source>
        <dbReference type="RuleBase" id="RU367016"/>
    </source>
</evidence>
<dbReference type="EMBL" id="JAGTPG010000002">
    <property type="protein sequence ID" value="MBR8641349.1"/>
    <property type="molecule type" value="Genomic_DNA"/>
</dbReference>
<reference evidence="9 10" key="1">
    <citation type="submission" date="2021-04" db="EMBL/GenBank/DDBJ databases">
        <title>Characterization of the biosynthetic gene cluster of new lipopeptides with antitumor activity in the genome of the marine Streptomyces PHM034.</title>
        <authorList>
            <person name="Ceniceros A."/>
            <person name="Canedo L."/>
            <person name="Mendez C."/>
            <person name="Olano C."/>
            <person name="Schleissner C."/>
            <person name="Cuevas C."/>
            <person name="De La Calle F."/>
            <person name="Salas J.A."/>
        </authorList>
    </citation>
    <scope>NUCLEOTIDE SEQUENCE [LARGE SCALE GENOMIC DNA]</scope>
    <source>
        <strain evidence="9 10">PHM034</strain>
    </source>
</reference>
<feature type="domain" description="VTT" evidence="8">
    <location>
        <begin position="34"/>
        <end position="161"/>
    </location>
</feature>
<comment type="caution">
    <text evidence="9">The sequence shown here is derived from an EMBL/GenBank/DDBJ whole genome shotgun (WGS) entry which is preliminary data.</text>
</comment>
<evidence type="ECO:0000256" key="4">
    <source>
        <dbReference type="ARBA" id="ARBA00022692"/>
    </source>
</evidence>
<organism evidence="9 10">
    <name type="scientific">Streptomyces tuirus</name>
    <dbReference type="NCBI Taxonomy" id="68278"/>
    <lineage>
        <taxon>Bacteria</taxon>
        <taxon>Bacillati</taxon>
        <taxon>Actinomycetota</taxon>
        <taxon>Actinomycetes</taxon>
        <taxon>Kitasatosporales</taxon>
        <taxon>Streptomycetaceae</taxon>
        <taxon>Streptomyces</taxon>
    </lineage>
</organism>
<evidence type="ECO:0000256" key="5">
    <source>
        <dbReference type="ARBA" id="ARBA00022989"/>
    </source>
</evidence>
<evidence type="ECO:0000256" key="3">
    <source>
        <dbReference type="ARBA" id="ARBA00022475"/>
    </source>
</evidence>
<feature type="transmembrane region" description="Helical" evidence="7">
    <location>
        <begin position="12"/>
        <end position="30"/>
    </location>
</feature>
<keyword evidence="4 7" id="KW-0812">Transmembrane</keyword>
<dbReference type="AlphaFoldDB" id="A0A941FCP1"/>
<evidence type="ECO:0000256" key="1">
    <source>
        <dbReference type="ARBA" id="ARBA00004651"/>
    </source>
</evidence>
<sequence>MDAHALMLSADHVAGWGYLLLFAVTATPLMPNGSLVMASAALAGQGHMSAALVVLAVLSGTLSGDLLLYGFIRWTRRRLPRHPARPASRGLRGRFLRLLRRAEANVHRNGTAVLVTMRFIPGGRATGATAAGLGSYPATRYAAAAILAETSWTALYVTVGYTGGKAAPGPLLAVAAAVVMGSVMSLIGLFLRRCHRTDKAVVLELDEPEGQVGSAKAEPAIELVGRL</sequence>
<feature type="transmembrane region" description="Helical" evidence="7">
    <location>
        <begin position="141"/>
        <end position="159"/>
    </location>
</feature>